<evidence type="ECO:0000313" key="14">
    <source>
        <dbReference type="Proteomes" id="UP000296159"/>
    </source>
</evidence>
<dbReference type="InterPro" id="IPR003374">
    <property type="entry name" value="ApbE-like_sf"/>
</dbReference>
<evidence type="ECO:0000256" key="12">
    <source>
        <dbReference type="PIRSR" id="PIRSR006268-2"/>
    </source>
</evidence>
<comment type="cofactor">
    <cofactor evidence="12">
        <name>Mg(2+)</name>
        <dbReference type="ChEBI" id="CHEBI:18420"/>
    </cofactor>
    <cofactor evidence="12">
        <name>Mn(2+)</name>
        <dbReference type="ChEBI" id="CHEBI:29035"/>
    </cofactor>
    <text evidence="12">Magnesium. Can also use manganese.</text>
</comment>
<sequence length="327" mass="36046">MTSVNNIYSYSARLMGSPILLKLFVRDETAVRRVFQRIKRLEDLLTVNRAHSEVMSINHAAGKGFVAVSPVVFQLIKRAREISLINDGCFNFTIGPVVKLWKIGFDGRAVPAAAAIEKALALTDPASVLLNEEQCAVFLPTAGMEIDLGAIAKGYIADLARDLIRQHGIHHALINLGGNVLALGGSLTDGRGQWGVGLQKPFAERDDLLGVIRVNGKSVVTSGVYERFFTVDERIYHHILDPRSGYPLDNELHSVTVISDNSIDGDSYTTLLYGMGVAAGIDYLRARADIEAIFVTKDKRIVLSSRRHYDFERLDDDYELICADGEE</sequence>
<comment type="catalytic activity">
    <reaction evidence="10 11">
        <text>L-threonyl-[protein] + FAD = FMN-L-threonyl-[protein] + AMP + H(+)</text>
        <dbReference type="Rhea" id="RHEA:36847"/>
        <dbReference type="Rhea" id="RHEA-COMP:11060"/>
        <dbReference type="Rhea" id="RHEA-COMP:11061"/>
        <dbReference type="ChEBI" id="CHEBI:15378"/>
        <dbReference type="ChEBI" id="CHEBI:30013"/>
        <dbReference type="ChEBI" id="CHEBI:57692"/>
        <dbReference type="ChEBI" id="CHEBI:74257"/>
        <dbReference type="ChEBI" id="CHEBI:456215"/>
        <dbReference type="EC" id="2.7.1.180"/>
    </reaction>
</comment>
<keyword evidence="5 11" id="KW-0808">Transferase</keyword>
<dbReference type="Proteomes" id="UP000296159">
    <property type="component" value="Unassembled WGS sequence"/>
</dbReference>
<dbReference type="AlphaFoldDB" id="A0A2U1U3X0"/>
<comment type="similarity">
    <text evidence="1 11">Belongs to the ApbE family.</text>
</comment>
<keyword evidence="7 11" id="KW-0274">FAD</keyword>
<proteinExistence type="inferred from homology"/>
<dbReference type="PIRSF" id="PIRSF006268">
    <property type="entry name" value="ApbE"/>
    <property type="match status" value="1"/>
</dbReference>
<dbReference type="RefSeq" id="WP_136166256.1">
    <property type="nucleotide sequence ID" value="NZ_KZ819077.1"/>
</dbReference>
<dbReference type="Gene3D" id="3.10.520.10">
    <property type="entry name" value="ApbE-like domains"/>
    <property type="match status" value="1"/>
</dbReference>
<feature type="binding site" evidence="12">
    <location>
        <position position="266"/>
    </location>
    <ligand>
        <name>Mg(2+)</name>
        <dbReference type="ChEBI" id="CHEBI:18420"/>
    </ligand>
</feature>
<dbReference type="Pfam" id="PF02424">
    <property type="entry name" value="ApbE"/>
    <property type="match status" value="1"/>
</dbReference>
<reference evidence="13 14" key="1">
    <citation type="submission" date="2018-04" db="EMBL/GenBank/DDBJ databases">
        <title>Brenneria corticis sp.nov.</title>
        <authorList>
            <person name="Li Y."/>
        </authorList>
    </citation>
    <scope>NUCLEOTIDE SEQUENCE [LARGE SCALE GENOMIC DNA]</scope>
    <source>
        <strain evidence="13 14">CFCC 11842</strain>
    </source>
</reference>
<dbReference type="InterPro" id="IPR024932">
    <property type="entry name" value="ApbE"/>
</dbReference>
<comment type="caution">
    <text evidence="13">The sequence shown here is derived from an EMBL/GenBank/DDBJ whole genome shotgun (WGS) entry which is preliminary data.</text>
</comment>
<dbReference type="PANTHER" id="PTHR30040:SF2">
    <property type="entry name" value="FAD:PROTEIN FMN TRANSFERASE"/>
    <property type="match status" value="1"/>
</dbReference>
<keyword evidence="8 11" id="KW-0460">Magnesium</keyword>
<evidence type="ECO:0000256" key="10">
    <source>
        <dbReference type="ARBA" id="ARBA00048540"/>
    </source>
</evidence>
<organism evidence="13 14">
    <name type="scientific">Brenneria corticis</name>
    <dbReference type="NCBI Taxonomy" id="2173106"/>
    <lineage>
        <taxon>Bacteria</taxon>
        <taxon>Pseudomonadati</taxon>
        <taxon>Pseudomonadota</taxon>
        <taxon>Gammaproteobacteria</taxon>
        <taxon>Enterobacterales</taxon>
        <taxon>Pectobacteriaceae</taxon>
        <taxon>Brenneria</taxon>
    </lineage>
</organism>
<dbReference type="GO" id="GO:0046872">
    <property type="term" value="F:metal ion binding"/>
    <property type="evidence" value="ECO:0007669"/>
    <property type="project" value="UniProtKB-UniRule"/>
</dbReference>
<evidence type="ECO:0000256" key="4">
    <source>
        <dbReference type="ARBA" id="ARBA00022630"/>
    </source>
</evidence>
<gene>
    <name evidence="13" type="ORF">DDT56_09775</name>
</gene>
<protein>
    <recommendedName>
        <fullName evidence="3 11">FAD:protein FMN transferase</fullName>
        <ecNumber evidence="2 11">2.7.1.180</ecNumber>
    </recommendedName>
    <alternativeName>
        <fullName evidence="9 11">Flavin transferase</fullName>
    </alternativeName>
</protein>
<evidence type="ECO:0000256" key="8">
    <source>
        <dbReference type="ARBA" id="ARBA00022842"/>
    </source>
</evidence>
<evidence type="ECO:0000313" key="13">
    <source>
        <dbReference type="EMBL" id="PWC16358.1"/>
    </source>
</evidence>
<dbReference type="GO" id="GO:0016740">
    <property type="term" value="F:transferase activity"/>
    <property type="evidence" value="ECO:0007669"/>
    <property type="project" value="UniProtKB-UniRule"/>
</dbReference>
<evidence type="ECO:0000256" key="11">
    <source>
        <dbReference type="PIRNR" id="PIRNR006268"/>
    </source>
</evidence>
<evidence type="ECO:0000256" key="2">
    <source>
        <dbReference type="ARBA" id="ARBA00011955"/>
    </source>
</evidence>
<dbReference type="SUPFAM" id="SSF143631">
    <property type="entry name" value="ApbE-like"/>
    <property type="match status" value="1"/>
</dbReference>
<dbReference type="EMBL" id="QDKH01000009">
    <property type="protein sequence ID" value="PWC16358.1"/>
    <property type="molecule type" value="Genomic_DNA"/>
</dbReference>
<keyword evidence="14" id="KW-1185">Reference proteome</keyword>
<evidence type="ECO:0000256" key="9">
    <source>
        <dbReference type="ARBA" id="ARBA00031306"/>
    </source>
</evidence>
<accession>A0A2U1U3X0</accession>
<feature type="binding site" evidence="12">
    <location>
        <position position="150"/>
    </location>
    <ligand>
        <name>Mg(2+)</name>
        <dbReference type="ChEBI" id="CHEBI:18420"/>
    </ligand>
</feature>
<keyword evidence="6 11" id="KW-0479">Metal-binding</keyword>
<dbReference type="EC" id="2.7.1.180" evidence="2 11"/>
<evidence type="ECO:0000256" key="3">
    <source>
        <dbReference type="ARBA" id="ARBA00016337"/>
    </source>
</evidence>
<evidence type="ECO:0000256" key="5">
    <source>
        <dbReference type="ARBA" id="ARBA00022679"/>
    </source>
</evidence>
<evidence type="ECO:0000256" key="6">
    <source>
        <dbReference type="ARBA" id="ARBA00022723"/>
    </source>
</evidence>
<dbReference type="PANTHER" id="PTHR30040">
    <property type="entry name" value="THIAMINE BIOSYNTHESIS LIPOPROTEIN APBE"/>
    <property type="match status" value="1"/>
</dbReference>
<evidence type="ECO:0000256" key="1">
    <source>
        <dbReference type="ARBA" id="ARBA00008282"/>
    </source>
</evidence>
<evidence type="ECO:0000256" key="7">
    <source>
        <dbReference type="ARBA" id="ARBA00022827"/>
    </source>
</evidence>
<name>A0A2U1U3X0_9GAMM</name>
<keyword evidence="4 11" id="KW-0285">Flavoprotein</keyword>
<feature type="binding site" evidence="12">
    <location>
        <position position="270"/>
    </location>
    <ligand>
        <name>Mg(2+)</name>
        <dbReference type="ChEBI" id="CHEBI:18420"/>
    </ligand>
</feature>